<dbReference type="EMBL" id="BGPR01045662">
    <property type="protein sequence ID" value="GBO22577.1"/>
    <property type="molecule type" value="Genomic_DNA"/>
</dbReference>
<proteinExistence type="predicted"/>
<evidence type="ECO:0000313" key="2">
    <source>
        <dbReference type="Proteomes" id="UP000499080"/>
    </source>
</evidence>
<dbReference type="AlphaFoldDB" id="A0A4Y2VFS5"/>
<comment type="caution">
    <text evidence="1">The sequence shown here is derived from an EMBL/GenBank/DDBJ whole genome shotgun (WGS) entry which is preliminary data.</text>
</comment>
<accession>A0A4Y2VFS5</accession>
<protein>
    <submittedName>
        <fullName evidence="1">Uncharacterized protein</fullName>
    </submittedName>
</protein>
<gene>
    <name evidence="1" type="ORF">AVEN_192673_1</name>
</gene>
<sequence>MWKGFTIRTSIRKDIIYMGICISVSNNLIGQQGCKNTNFPIKIRLRDLSSIWIAFDNSTDWFWTPQGFEVGGVTPYMEYEIDGLPMYCPSFNTQVKDEKISSENL</sequence>
<evidence type="ECO:0000313" key="1">
    <source>
        <dbReference type="EMBL" id="GBO22577.1"/>
    </source>
</evidence>
<keyword evidence="2" id="KW-1185">Reference proteome</keyword>
<name>A0A4Y2VFS5_ARAVE</name>
<dbReference type="Proteomes" id="UP000499080">
    <property type="component" value="Unassembled WGS sequence"/>
</dbReference>
<reference evidence="1 2" key="1">
    <citation type="journal article" date="2019" name="Sci. Rep.">
        <title>Orb-weaving spider Araneus ventricosus genome elucidates the spidroin gene catalogue.</title>
        <authorList>
            <person name="Kono N."/>
            <person name="Nakamura H."/>
            <person name="Ohtoshi R."/>
            <person name="Moran D.A.P."/>
            <person name="Shinohara A."/>
            <person name="Yoshida Y."/>
            <person name="Fujiwara M."/>
            <person name="Mori M."/>
            <person name="Tomita M."/>
            <person name="Arakawa K."/>
        </authorList>
    </citation>
    <scope>NUCLEOTIDE SEQUENCE [LARGE SCALE GENOMIC DNA]</scope>
</reference>
<organism evidence="1 2">
    <name type="scientific">Araneus ventricosus</name>
    <name type="common">Orbweaver spider</name>
    <name type="synonym">Epeira ventricosa</name>
    <dbReference type="NCBI Taxonomy" id="182803"/>
    <lineage>
        <taxon>Eukaryota</taxon>
        <taxon>Metazoa</taxon>
        <taxon>Ecdysozoa</taxon>
        <taxon>Arthropoda</taxon>
        <taxon>Chelicerata</taxon>
        <taxon>Arachnida</taxon>
        <taxon>Araneae</taxon>
        <taxon>Araneomorphae</taxon>
        <taxon>Entelegynae</taxon>
        <taxon>Araneoidea</taxon>
        <taxon>Araneidae</taxon>
        <taxon>Araneus</taxon>
    </lineage>
</organism>